<dbReference type="Proteomes" id="UP000834106">
    <property type="component" value="Chromosome 9"/>
</dbReference>
<name>A0AAD2DW67_9LAMI</name>
<dbReference type="EMBL" id="OU503044">
    <property type="protein sequence ID" value="CAI9768159.1"/>
    <property type="molecule type" value="Genomic_DNA"/>
</dbReference>
<keyword evidence="2" id="KW-1185">Reference proteome</keyword>
<proteinExistence type="predicted"/>
<evidence type="ECO:0000313" key="2">
    <source>
        <dbReference type="Proteomes" id="UP000834106"/>
    </source>
</evidence>
<dbReference type="AlphaFoldDB" id="A0AAD2DW67"/>
<gene>
    <name evidence="1" type="ORF">FPE_LOCUS15589</name>
</gene>
<evidence type="ECO:0000313" key="1">
    <source>
        <dbReference type="EMBL" id="CAI9768159.1"/>
    </source>
</evidence>
<protein>
    <submittedName>
        <fullName evidence="1">Uncharacterized protein</fullName>
    </submittedName>
</protein>
<sequence>MLCNSFLKSASLHLRPIRKHSELRQFSCVWRVLNATQSFTYLSDCKFARTRNMMVDSGATARGGQIVDLLPEKDDGGYARGGWKCEDGRSSCGYSSFRGKRVSMRIFMTSKLPRLMDKQSVFLGYLMVRSCPIAVHLKASR</sequence>
<accession>A0AAD2DW67</accession>
<reference evidence="1" key="1">
    <citation type="submission" date="2023-05" db="EMBL/GenBank/DDBJ databases">
        <authorList>
            <person name="Huff M."/>
        </authorList>
    </citation>
    <scope>NUCLEOTIDE SEQUENCE</scope>
</reference>
<organism evidence="1 2">
    <name type="scientific">Fraxinus pennsylvanica</name>
    <dbReference type="NCBI Taxonomy" id="56036"/>
    <lineage>
        <taxon>Eukaryota</taxon>
        <taxon>Viridiplantae</taxon>
        <taxon>Streptophyta</taxon>
        <taxon>Embryophyta</taxon>
        <taxon>Tracheophyta</taxon>
        <taxon>Spermatophyta</taxon>
        <taxon>Magnoliopsida</taxon>
        <taxon>eudicotyledons</taxon>
        <taxon>Gunneridae</taxon>
        <taxon>Pentapetalae</taxon>
        <taxon>asterids</taxon>
        <taxon>lamiids</taxon>
        <taxon>Lamiales</taxon>
        <taxon>Oleaceae</taxon>
        <taxon>Oleeae</taxon>
        <taxon>Fraxinus</taxon>
    </lineage>
</organism>